<proteinExistence type="predicted"/>
<dbReference type="EMBL" id="JAGKQM010000017">
    <property type="protein sequence ID" value="KAH0871415.1"/>
    <property type="molecule type" value="Genomic_DNA"/>
</dbReference>
<feature type="compositionally biased region" description="Acidic residues" evidence="1">
    <location>
        <begin position="41"/>
        <end position="50"/>
    </location>
</feature>
<feature type="region of interest" description="Disordered" evidence="1">
    <location>
        <begin position="14"/>
        <end position="135"/>
    </location>
</feature>
<feature type="compositionally biased region" description="Basic and acidic residues" evidence="1">
    <location>
        <begin position="124"/>
        <end position="135"/>
    </location>
</feature>
<feature type="compositionally biased region" description="Polar residues" evidence="1">
    <location>
        <begin position="58"/>
        <end position="70"/>
    </location>
</feature>
<organism evidence="2 3">
    <name type="scientific">Brassica napus</name>
    <name type="common">Rape</name>
    <dbReference type="NCBI Taxonomy" id="3708"/>
    <lineage>
        <taxon>Eukaryota</taxon>
        <taxon>Viridiplantae</taxon>
        <taxon>Streptophyta</taxon>
        <taxon>Embryophyta</taxon>
        <taxon>Tracheophyta</taxon>
        <taxon>Spermatophyta</taxon>
        <taxon>Magnoliopsida</taxon>
        <taxon>eudicotyledons</taxon>
        <taxon>Gunneridae</taxon>
        <taxon>Pentapetalae</taxon>
        <taxon>rosids</taxon>
        <taxon>malvids</taxon>
        <taxon>Brassicales</taxon>
        <taxon>Brassicaceae</taxon>
        <taxon>Brassiceae</taxon>
        <taxon>Brassica</taxon>
    </lineage>
</organism>
<evidence type="ECO:0000313" key="2">
    <source>
        <dbReference type="EMBL" id="KAH0871415.1"/>
    </source>
</evidence>
<sequence length="135" mass="14540">MDLESRRLIGVLLAADEADDGSGSSDGKKKKHRRLRRLIEVADDEDDSDVEITPPPTQDTTLRKQSTCGTGQALKSKKPMIQSTLDGGIGSSSKASKRKTKTKSIHFTIRGGRKSSRLTQSNGRDGEGDGEREGG</sequence>
<gene>
    <name evidence="2" type="ORF">HID58_078437</name>
</gene>
<evidence type="ECO:0000313" key="3">
    <source>
        <dbReference type="Proteomes" id="UP000824890"/>
    </source>
</evidence>
<name>A0ABQ7YU18_BRANA</name>
<accession>A0ABQ7YU18</accession>
<comment type="caution">
    <text evidence="2">The sequence shown here is derived from an EMBL/GenBank/DDBJ whole genome shotgun (WGS) entry which is preliminary data.</text>
</comment>
<protein>
    <submittedName>
        <fullName evidence="2">Uncharacterized protein</fullName>
    </submittedName>
</protein>
<keyword evidence="3" id="KW-1185">Reference proteome</keyword>
<dbReference type="Proteomes" id="UP000824890">
    <property type="component" value="Unassembled WGS sequence"/>
</dbReference>
<reference evidence="2 3" key="1">
    <citation type="submission" date="2021-05" db="EMBL/GenBank/DDBJ databases">
        <title>Genome Assembly of Synthetic Allotetraploid Brassica napus Reveals Homoeologous Exchanges between Subgenomes.</title>
        <authorList>
            <person name="Davis J.T."/>
        </authorList>
    </citation>
    <scope>NUCLEOTIDE SEQUENCE [LARGE SCALE GENOMIC DNA]</scope>
    <source>
        <strain evidence="3">cv. Da-Ae</strain>
        <tissue evidence="2">Seedling</tissue>
    </source>
</reference>
<evidence type="ECO:0000256" key="1">
    <source>
        <dbReference type="SAM" id="MobiDB-lite"/>
    </source>
</evidence>
<feature type="compositionally biased region" description="Basic residues" evidence="1">
    <location>
        <begin position="95"/>
        <end position="104"/>
    </location>
</feature>